<feature type="compositionally biased region" description="Basic and acidic residues" evidence="1">
    <location>
        <begin position="1065"/>
        <end position="1074"/>
    </location>
</feature>
<evidence type="ECO:0000313" key="6">
    <source>
        <dbReference type="Proteomes" id="UP000001471"/>
    </source>
</evidence>
<dbReference type="HOGENOM" id="CLU_000592_0_0_1"/>
<feature type="region of interest" description="Disordered" evidence="1">
    <location>
        <begin position="2597"/>
        <end position="2712"/>
    </location>
</feature>
<evidence type="ECO:0000259" key="2">
    <source>
        <dbReference type="SMART" id="SM01214"/>
    </source>
</evidence>
<feature type="region of interest" description="Disordered" evidence="1">
    <location>
        <begin position="705"/>
        <end position="751"/>
    </location>
</feature>
<feature type="region of interest" description="Disordered" evidence="1">
    <location>
        <begin position="2819"/>
        <end position="2901"/>
    </location>
</feature>
<dbReference type="PANTHER" id="PTHR15678:SF6">
    <property type="entry name" value="BRIDGE-LIKE LIPID TRANSFER PROTEIN FAMILY MEMBER 2"/>
    <property type="match status" value="1"/>
</dbReference>
<dbReference type="OrthoDB" id="1562405at2759"/>
<evidence type="ECO:0000313" key="5">
    <source>
        <dbReference type="EMBL" id="EDU42845.1"/>
    </source>
</evidence>
<dbReference type="InterPro" id="IPR019441">
    <property type="entry name" value="FMP27/BLTP2/Hobbit_GFWDK_RBG"/>
</dbReference>
<gene>
    <name evidence="5" type="ORF">PTRG_09794</name>
</gene>
<dbReference type="EMBL" id="DS231626">
    <property type="protein sequence ID" value="EDU42845.1"/>
    <property type="molecule type" value="Genomic_DNA"/>
</dbReference>
<dbReference type="SMART" id="SM01214">
    <property type="entry name" value="Fmp27_GFWDK"/>
    <property type="match status" value="1"/>
</dbReference>
<feature type="compositionally biased region" description="Polar residues" evidence="1">
    <location>
        <begin position="2819"/>
        <end position="2832"/>
    </location>
</feature>
<dbReference type="OMA" id="IQLKWNN"/>
<evidence type="ECO:0000256" key="1">
    <source>
        <dbReference type="SAM" id="MobiDB-lite"/>
    </source>
</evidence>
<feature type="compositionally biased region" description="Basic and acidic residues" evidence="1">
    <location>
        <begin position="2628"/>
        <end position="2642"/>
    </location>
</feature>
<dbReference type="eggNOG" id="KOG1910">
    <property type="taxonomic scope" value="Eukaryota"/>
</dbReference>
<feature type="region of interest" description="Disordered" evidence="1">
    <location>
        <begin position="2084"/>
        <end position="2114"/>
    </location>
</feature>
<dbReference type="InParanoid" id="B2WII5"/>
<feature type="compositionally biased region" description="Gly residues" evidence="1">
    <location>
        <begin position="2990"/>
        <end position="3000"/>
    </location>
</feature>
<organism evidence="5 6">
    <name type="scientific">Pyrenophora tritici-repentis (strain Pt-1C-BFP)</name>
    <name type="common">Wheat tan spot fungus</name>
    <name type="synonym">Drechslera tritici-repentis</name>
    <dbReference type="NCBI Taxonomy" id="426418"/>
    <lineage>
        <taxon>Eukaryota</taxon>
        <taxon>Fungi</taxon>
        <taxon>Dikarya</taxon>
        <taxon>Ascomycota</taxon>
        <taxon>Pezizomycotina</taxon>
        <taxon>Dothideomycetes</taxon>
        <taxon>Pleosporomycetidae</taxon>
        <taxon>Pleosporales</taxon>
        <taxon>Pleosporineae</taxon>
        <taxon>Pleosporaceae</taxon>
        <taxon>Pyrenophora</taxon>
    </lineage>
</organism>
<dbReference type="PANTHER" id="PTHR15678">
    <property type="entry name" value="ANTIGEN MLAA-22-RELATED"/>
    <property type="match status" value="1"/>
</dbReference>
<feature type="region of interest" description="Disordered" evidence="1">
    <location>
        <begin position="2978"/>
        <end position="3020"/>
    </location>
</feature>
<dbReference type="InterPro" id="IPR019449">
    <property type="entry name" value="FMP27_WPPW_RBG"/>
</dbReference>
<feature type="region of interest" description="Disordered" evidence="1">
    <location>
        <begin position="1065"/>
        <end position="1140"/>
    </location>
</feature>
<feature type="region of interest" description="Disordered" evidence="1">
    <location>
        <begin position="2038"/>
        <end position="2064"/>
    </location>
</feature>
<dbReference type="SMART" id="SM01215">
    <property type="entry name" value="Fmp27_SW"/>
    <property type="match status" value="1"/>
</dbReference>
<feature type="domain" description="FMP27 SW motif-containing RBG unit" evidence="3">
    <location>
        <begin position="1145"/>
        <end position="1247"/>
    </location>
</feature>
<feature type="compositionally biased region" description="Basic and acidic residues" evidence="1">
    <location>
        <begin position="1082"/>
        <end position="1098"/>
    </location>
</feature>
<dbReference type="SMART" id="SM01216">
    <property type="entry name" value="Fmp27_WPPW"/>
    <property type="match status" value="1"/>
</dbReference>
<feature type="compositionally biased region" description="Polar residues" evidence="1">
    <location>
        <begin position="738"/>
        <end position="747"/>
    </location>
</feature>
<feature type="domain" description="FMP27/BLTP2/Hobbit GFWDK motif-containing RBG unit" evidence="2">
    <location>
        <begin position="1265"/>
        <end position="1424"/>
    </location>
</feature>
<feature type="compositionally biased region" description="Low complexity" evidence="1">
    <location>
        <begin position="2652"/>
        <end position="2678"/>
    </location>
</feature>
<dbReference type="InterPro" id="IPR019415">
    <property type="entry name" value="FMP27_SW_RBG"/>
</dbReference>
<dbReference type="Pfam" id="PF10344">
    <property type="entry name" value="Hobbit"/>
    <property type="match status" value="1"/>
</dbReference>
<evidence type="ECO:0000259" key="4">
    <source>
        <dbReference type="SMART" id="SM01216"/>
    </source>
</evidence>
<dbReference type="InterPro" id="IPR045167">
    <property type="entry name" value="Hobbit"/>
</dbReference>
<dbReference type="STRING" id="426418.B2WII5"/>
<proteinExistence type="predicted"/>
<name>B2WII5_PYRTR</name>
<reference evidence="6" key="1">
    <citation type="journal article" date="2013" name="G3 (Bethesda)">
        <title>Comparative genomics of a plant-pathogenic fungus, Pyrenophora tritici-repentis, reveals transduplication and the impact of repeat elements on pathogenicity and population divergence.</title>
        <authorList>
            <person name="Manning V.A."/>
            <person name="Pandelova I."/>
            <person name="Dhillon B."/>
            <person name="Wilhelm L.J."/>
            <person name="Goodwin S.B."/>
            <person name="Berlin A.M."/>
            <person name="Figueroa M."/>
            <person name="Freitag M."/>
            <person name="Hane J.K."/>
            <person name="Henrissat B."/>
            <person name="Holman W.H."/>
            <person name="Kodira C.D."/>
            <person name="Martin J."/>
            <person name="Oliver R.P."/>
            <person name="Robbertse B."/>
            <person name="Schackwitz W."/>
            <person name="Schwartz D.C."/>
            <person name="Spatafora J.W."/>
            <person name="Turgeon B.G."/>
            <person name="Yandava C."/>
            <person name="Young S."/>
            <person name="Zhou S."/>
            <person name="Zeng Q."/>
            <person name="Grigoriev I.V."/>
            <person name="Ma L.-J."/>
            <person name="Ciuffetti L.M."/>
        </authorList>
    </citation>
    <scope>NUCLEOTIDE SEQUENCE [LARGE SCALE GENOMIC DNA]</scope>
    <source>
        <strain evidence="6">Pt-1C-BFP</strain>
    </source>
</reference>
<dbReference type="Proteomes" id="UP000001471">
    <property type="component" value="Unassembled WGS sequence"/>
</dbReference>
<feature type="compositionally biased region" description="Basic and acidic residues" evidence="1">
    <location>
        <begin position="1115"/>
        <end position="1129"/>
    </location>
</feature>
<dbReference type="FunCoup" id="B2WII5">
    <property type="interactions" value="464"/>
</dbReference>
<evidence type="ECO:0008006" key="7">
    <source>
        <dbReference type="Google" id="ProtNLM"/>
    </source>
</evidence>
<feature type="compositionally biased region" description="Basic residues" evidence="1">
    <location>
        <begin position="3005"/>
        <end position="3020"/>
    </location>
</feature>
<feature type="domain" description="FMP27 WPPW motif-containing RBG unit" evidence="4">
    <location>
        <begin position="1688"/>
        <end position="2225"/>
    </location>
</feature>
<protein>
    <recommendedName>
        <fullName evidence="7">Fmp27 multi-domain protein</fullName>
    </recommendedName>
</protein>
<feature type="compositionally biased region" description="Polar residues" evidence="1">
    <location>
        <begin position="107"/>
        <end position="120"/>
    </location>
</feature>
<sequence>MALPTLQFLAGLLLLIYLLSFVLFAFIRIATGVSIQRLGLRGLRRIAFTPKDGLRIEIRGLGFTLHRPTFAQPTVVSIVLHELKVTVDLKALGEKPRKKTGWGHWANGTTQKSTSGQNTPVPAADDEDTSNDETQRSLTWKRLTDAKDKIKRLHRNINWLRQVDVVAHATTLVVVDVGSVQVGGLNLAVDTRRKTVDRSRLFNHHKPKLDEEQCPAEWLFSARSIFFTPEGRESTELLDHCTLNVHGFLKKELEGLRDASIALKLGRLSIPYDDVKLCMERAQKCRTAGPRKRSRPSQIDVTLTDVMEELDDPSSREENLVRTVSDSREFASSILRGIHEFQFAVGFFGLTKQIDTGHKSDPPVFLNVSMKEVGMDLLRLDPRSPAHLMYFSPGDIAHQALLAAISISVGIDNSHGHPERLLYIPMATTTLNTTLPSKTIHFTNDKDTAERNTNILFANLVVTSPSLDLDPKHLPLLLAMLHNRDPHRKPLNTRHRKRYLFRRLLPKANIKISVHEPVIRVTLPPMDLNKRESEEFDLLISSSSSLSLDMESSHAAGGELHYALSSTFRMNSQQLYYQTAAIEKHDLLLTDYLELKVQMSASPDIVVEVWGTAQTFSLYMVRPEISEGLRQIATQMQKDVARRKNAKKKHDLNALRRLPAWMAYVHLQGSDFNVEVAGVDPTVSKHSRGIALHLESWTAEYKRSREDETDLKPIRRRAPSRTINRDEHFLRSPIGSPKSPNRSSGNPTDGRRLAVHFHGFEGIVIEDDNQSEQEPTLSLPRMEVALQTLSDKQGPIFHVHAYCQSLFLRYSLYRHFALCMAVQVLQRSFDWGASKTTTEPKPMHSPSNLSVPTLGDDLIDPVSGITREIVTVDIKAQFVQIKADMPSDPPLMLQIYGMEAGKHRWTSPFLRSRLVRLLAESPAIKRAWSRIVSVKSLRLDYRQSKLRYGHTITDERSFDIATDAIRIAVPHQLVMHKIFDNVSNVTKTVKQIHHRFKTGTDEYVLEKEAEGPKLVPKISLRSRAVLFELEDNAFEWKLGTIYRIGLMEQKQRLAREQAFELKVRKLQQQDEQRGNSRYRARSAHDVRSRNKLKKEKELRFHRRSKSADTSGDESSPDRGRSDHPMRYNKDGFSGLSGSHQTSIKDARVKLNRLNAQTWKKRIDFAMKTQTRTMSDIRSTFWGLDELPDDIEQRETILAVSQRPALMTLAISDLEIVIDKPSFPISEYPRFLHLVGKGMPFDTQYSLLIPMHVQIQMGEAKIQLRDYPLPLLHFPAIGSIHSSRLPSVLVKTDFVIAEEFRDSESSRVSRVVVVPPENTAEGEPMGGYAVDVRRTVAPVKTYSDMAIDINSAYPTRITWGTSYQPAIQDMMQIIENFTKPAVDPSERVGFWDKIRLTFHSRINVSWKGDGDVHLILKGSRDPYMVTGHGAGFVMCWQNDVQLSLAEDEDPRNFMIVRSGSYVLAIPDLNHYARQEAQEVENVVRPDTSSSVSSHRQRAVFKKTVMKLNGNVKWVAGLVFERNLDDGERSFDFIPHYQVTLKNPKYAKASNGQVSNKMNMYQVIANSSQEYDAFRGFRSHHIHMSIAIAAPHEREWSLANLEPSKTYNSVHLTPRFFTHFFSWWSMFSGAMSLPVRQGKLWPGVEKSSKKFGRHLATIKYNLLLSPLYMSHIYKHKDAEDYGTGVVSATGLKARLDSLMFDLHQRREEFRTLVQAPEGQQNSRQNKTTGMRINQVQLDLIRTDIRAVSASLMGTGSDEVDNATMEDLTSYNQEYLTADLSKFTIPDNDLGWVDMDDFIELGWILPSRRHPETQILPLAFAPRFTYFRQTDHCDNISGDKHRKSAFGNEPTHHCVISARNDPRRVQCHLIEQRLERVKEQVAHNQRAIDQQELKVVRETSEGHEESQRRLETLRNHTSFLQRKLEFLSAMHASLLERLESTSSGRAVPEPETDGEDEYFEADEDQDLENPDGKDPNTVPSPTTDLTNEFNNRFIIHNIHLKWGNSLRNIILRYIHQVSQRRGFVYYMSRRAVKFILDVVEEQNKSRRPSTAGPDDTPMARDEEVGMSIDETIEQILRDGRNFVNADEEDAKSNAQAEPSDDTGDPSQPTPTKAEEEVADDYVSQNSYLVRLIAPQIQLQSEKDTKSAVLVTAKGMQLKVLSIMDKDRVMDEVSGLVQRRFIALMDSLQIFVTNSKTFSSTDDIHMYSGSSYGSHPGTAWPPWVPFEVMFEFHTNPFGFQRVVQRTSASMRYDKYNALRLKYNDDVSTADNATSNDNKESRIDHLWVDFPHVRALCDSRQYYAMYVIVLDLLLYHEPLEKTRNERLEKIMLASDFTDLAGAPKLVMGLQERIQQLEEIKTVFQVNEKYLDKQGWEDRIEVEKDLAVYEDELFFVMKAITTAQRKQDDRAQAKESTGLLRIFVSASDIVWHLLREGAESLAEFQLKNVTFDRTDNNDGSNSNAMEIEQVRGLNLLPNALYPEMISPFLEKDQTLPENAKCLKVYFVALESIAGIPVVEHFEVELYPLKVQLEYQIGKKLLQYIFPTYGDSKAANASPFLLKHSLPDEEGEDADDFIMASRSATSMNSSMSTDDGATEALKQRLTPTLQLPDPAQKTEKRKGLTKRPSAHYFRFFRDNPSRSGTELRRTLHPSSALAGPNGPSSSTQSSRPGSIRSTTTTSSQTVNESERTAKRFALYRTGTGLTAKGPSKKEARSDDLTEMMSRASEYMTVAYFKVPSMVLCLSYKGKSSRNFEDVHDLVFRMPTIEYRNKTWSNLDLVNQLKKDVLRALLSHAGTIVGNKISNHRPSAKAQSRLRQLANSSAMLNTSPDLSGTDSTSQREHSPGGASDISGEDRPPRRSFTSGRQPSVISTVSEEGSSFQSSKPPSTYDRARSTHGSIMGGFNSHSHSGLGVDDVEDGRAFADELSRVDNTEPVHANLIHSLSKHLTGVSAPFSGHIRGRAGSGGAASTRAASVATGISGLSGREGSVMDEEGAGVGAGDGSGDGPKMQKAKMLGKKLLGRGGT</sequence>
<accession>B2WII5</accession>
<evidence type="ECO:0000259" key="3">
    <source>
        <dbReference type="SMART" id="SM01215"/>
    </source>
</evidence>
<feature type="region of interest" description="Disordered" evidence="1">
    <location>
        <begin position="1960"/>
        <end position="1982"/>
    </location>
</feature>
<feature type="compositionally biased region" description="Polar residues" evidence="1">
    <location>
        <begin position="2855"/>
        <end position="2881"/>
    </location>
</feature>
<feature type="region of interest" description="Disordered" evidence="1">
    <location>
        <begin position="97"/>
        <end position="135"/>
    </location>
</feature>